<reference evidence="2 3" key="1">
    <citation type="submission" date="2016-10" db="EMBL/GenBank/DDBJ databases">
        <authorList>
            <person name="de Groot N.N."/>
        </authorList>
    </citation>
    <scope>NUCLEOTIDE SEQUENCE [LARGE SCALE GENOMIC DNA]</scope>
    <source>
        <strain evidence="2 3">DSM 4180</strain>
    </source>
</reference>
<dbReference type="STRING" id="195064.SAMN05421721_10843"/>
<dbReference type="OrthoDB" id="6402943at2"/>
<feature type="region of interest" description="Disordered" evidence="1">
    <location>
        <begin position="70"/>
        <end position="176"/>
    </location>
</feature>
<evidence type="ECO:0008006" key="4">
    <source>
        <dbReference type="Google" id="ProtNLM"/>
    </source>
</evidence>
<name>A0A1I4RJZ9_ECTMO</name>
<keyword evidence="3" id="KW-1185">Reference proteome</keyword>
<accession>A0A1I4RJZ9</accession>
<gene>
    <name evidence="2" type="ORF">SAMN05421721_10843</name>
</gene>
<protein>
    <recommendedName>
        <fullName evidence="4">Ribosomal protein L7/L12 C-terminal domain-containing protein</fullName>
    </recommendedName>
</protein>
<proteinExistence type="predicted"/>
<sequence>MQAERYQVILTGDTAAGEDPSGVRARLAVLFRIPEEKAGALLGGRPVVVKKGLDADTAERYRARLEQAGAVARVAAQPPEESAAPGVTPGREGGPDPSGPGPDTGEGLTLAPPGADLSDPEPAPPLQVDLSGLTLAEPGARIGEPREVPPLQVDTGELEMEEPPGPPASAPGEERD</sequence>
<evidence type="ECO:0000313" key="3">
    <source>
        <dbReference type="Proteomes" id="UP000199556"/>
    </source>
</evidence>
<dbReference type="RefSeq" id="WP_090485313.1">
    <property type="nucleotide sequence ID" value="NZ_FOUO01000008.1"/>
</dbReference>
<dbReference type="Proteomes" id="UP000199556">
    <property type="component" value="Unassembled WGS sequence"/>
</dbReference>
<evidence type="ECO:0000256" key="1">
    <source>
        <dbReference type="SAM" id="MobiDB-lite"/>
    </source>
</evidence>
<evidence type="ECO:0000313" key="2">
    <source>
        <dbReference type="EMBL" id="SFM52571.1"/>
    </source>
</evidence>
<organism evidence="2 3">
    <name type="scientific">Ectothiorhodospira mobilis</name>
    <dbReference type="NCBI Taxonomy" id="195064"/>
    <lineage>
        <taxon>Bacteria</taxon>
        <taxon>Pseudomonadati</taxon>
        <taxon>Pseudomonadota</taxon>
        <taxon>Gammaproteobacteria</taxon>
        <taxon>Chromatiales</taxon>
        <taxon>Ectothiorhodospiraceae</taxon>
        <taxon>Ectothiorhodospira</taxon>
    </lineage>
</organism>
<dbReference type="AlphaFoldDB" id="A0A1I4RJZ9"/>
<dbReference type="EMBL" id="FOUO01000008">
    <property type="protein sequence ID" value="SFM52571.1"/>
    <property type="molecule type" value="Genomic_DNA"/>
</dbReference>